<dbReference type="GO" id="GO:0032259">
    <property type="term" value="P:methylation"/>
    <property type="evidence" value="ECO:0007669"/>
    <property type="project" value="UniProtKB-KW"/>
</dbReference>
<comment type="subcellular location">
    <subcellularLocation>
        <location evidence="1">Cell inner membrane</location>
        <topology evidence="1">Multi-pass membrane protein</topology>
    </subcellularLocation>
    <subcellularLocation>
        <location evidence="9">Cell membrane</location>
        <topology evidence="9">Multi-pass membrane protein</topology>
    </subcellularLocation>
</comment>
<evidence type="ECO:0000256" key="9">
    <source>
        <dbReference type="RuleBase" id="RU003794"/>
    </source>
</evidence>
<dbReference type="Pfam" id="PF01478">
    <property type="entry name" value="Peptidase_A24"/>
    <property type="match status" value="1"/>
</dbReference>
<name>A0A246JWV7_9SPHN</name>
<keyword evidence="6 10" id="KW-1133">Transmembrane helix</keyword>
<evidence type="ECO:0000256" key="10">
    <source>
        <dbReference type="SAM" id="Phobius"/>
    </source>
</evidence>
<dbReference type="PANTHER" id="PTHR30487:SF0">
    <property type="entry name" value="PREPILIN LEADER PEPTIDASE_N-METHYLTRANSFERASE-RELATED"/>
    <property type="match status" value="1"/>
</dbReference>
<evidence type="ECO:0000256" key="2">
    <source>
        <dbReference type="ARBA" id="ARBA00005801"/>
    </source>
</evidence>
<feature type="transmembrane region" description="Helical" evidence="10">
    <location>
        <begin position="165"/>
        <end position="183"/>
    </location>
</feature>
<keyword evidence="5 9" id="KW-0812">Transmembrane</keyword>
<evidence type="ECO:0000256" key="8">
    <source>
        <dbReference type="RuleBase" id="RU003793"/>
    </source>
</evidence>
<feature type="transmembrane region" description="Helical" evidence="10">
    <location>
        <begin position="226"/>
        <end position="253"/>
    </location>
</feature>
<evidence type="ECO:0000256" key="5">
    <source>
        <dbReference type="ARBA" id="ARBA00022692"/>
    </source>
</evidence>
<keyword evidence="9" id="KW-0378">Hydrolase</keyword>
<dbReference type="GO" id="GO:0008168">
    <property type="term" value="F:methyltransferase activity"/>
    <property type="evidence" value="ECO:0007669"/>
    <property type="project" value="UniProtKB-KW"/>
</dbReference>
<gene>
    <name evidence="13" type="ORF">CDQ92_10345</name>
</gene>
<keyword evidence="3" id="KW-1003">Cell membrane</keyword>
<keyword evidence="9" id="KW-0511">Multifunctional enzyme</keyword>
<feature type="transmembrane region" description="Helical" evidence="10">
    <location>
        <begin position="265"/>
        <end position="286"/>
    </location>
</feature>
<evidence type="ECO:0000256" key="3">
    <source>
        <dbReference type="ARBA" id="ARBA00022475"/>
    </source>
</evidence>
<evidence type="ECO:0000313" key="14">
    <source>
        <dbReference type="Proteomes" id="UP000197361"/>
    </source>
</evidence>
<dbReference type="GO" id="GO:0006465">
    <property type="term" value="P:signal peptide processing"/>
    <property type="evidence" value="ECO:0007669"/>
    <property type="project" value="TreeGrafter"/>
</dbReference>
<dbReference type="EMBL" id="NISK01000002">
    <property type="protein sequence ID" value="OWQ97416.1"/>
    <property type="molecule type" value="Genomic_DNA"/>
</dbReference>
<reference evidence="13 14" key="1">
    <citation type="journal article" date="2010" name="Int. J. Syst. Evol. Microbiol.">
        <title>Sphingopyxis bauzanensis sp. nov., a psychrophilic bacterium isolated from soil.</title>
        <authorList>
            <person name="Zhang D.C."/>
            <person name="Liu H.C."/>
            <person name="Xin Y.H."/>
            <person name="Zhou Y.G."/>
            <person name="Schinner F."/>
            <person name="Margesin R."/>
        </authorList>
    </citation>
    <scope>NUCLEOTIDE SEQUENCE [LARGE SCALE GENOMIC DNA]</scope>
    <source>
        <strain evidence="13 14">DSM 22271</strain>
    </source>
</reference>
<dbReference type="OrthoDB" id="9789291at2"/>
<dbReference type="Proteomes" id="UP000197361">
    <property type="component" value="Unassembled WGS sequence"/>
</dbReference>
<feature type="domain" description="Prepilin type IV endopeptidase peptidase" evidence="11">
    <location>
        <begin position="143"/>
        <end position="251"/>
    </location>
</feature>
<keyword evidence="14" id="KW-1185">Reference proteome</keyword>
<comment type="catalytic activity">
    <reaction evidence="9">
        <text>Typically cleaves a -Gly-|-Phe- bond to release an N-terminal, basic peptide of 5-8 residues from type IV prepilin, and then N-methylates the new N-terminal amino group, the methyl donor being S-adenosyl-L-methionine.</text>
        <dbReference type="EC" id="3.4.23.43"/>
    </reaction>
</comment>
<dbReference type="GO" id="GO:0005886">
    <property type="term" value="C:plasma membrane"/>
    <property type="evidence" value="ECO:0007669"/>
    <property type="project" value="UniProtKB-SubCell"/>
</dbReference>
<dbReference type="InterPro" id="IPR050882">
    <property type="entry name" value="Prepilin_peptidase/N-MTase"/>
</dbReference>
<dbReference type="InterPro" id="IPR014032">
    <property type="entry name" value="Peptidase_A24A_bac"/>
</dbReference>
<dbReference type="Pfam" id="PF06750">
    <property type="entry name" value="A24_N_bact"/>
    <property type="match status" value="1"/>
</dbReference>
<keyword evidence="7 10" id="KW-0472">Membrane</keyword>
<evidence type="ECO:0000259" key="11">
    <source>
        <dbReference type="Pfam" id="PF01478"/>
    </source>
</evidence>
<feature type="domain" description="Prepilin peptidase A24 N-terminal" evidence="12">
    <location>
        <begin position="51"/>
        <end position="126"/>
    </location>
</feature>
<keyword evidence="9" id="KW-0645">Protease</keyword>
<evidence type="ECO:0000256" key="1">
    <source>
        <dbReference type="ARBA" id="ARBA00004429"/>
    </source>
</evidence>
<dbReference type="EC" id="2.1.1.-" evidence="9"/>
<dbReference type="EC" id="3.4.23.43" evidence="9"/>
<feature type="transmembrane region" description="Helical" evidence="10">
    <location>
        <begin position="39"/>
        <end position="65"/>
    </location>
</feature>
<evidence type="ECO:0000256" key="7">
    <source>
        <dbReference type="ARBA" id="ARBA00023136"/>
    </source>
</evidence>
<evidence type="ECO:0000259" key="12">
    <source>
        <dbReference type="Pfam" id="PF06750"/>
    </source>
</evidence>
<keyword evidence="9" id="KW-0489">Methyltransferase</keyword>
<comment type="similarity">
    <text evidence="2 8">Belongs to the peptidase A24 family.</text>
</comment>
<organism evidence="13 14">
    <name type="scientific">Sphingopyxis bauzanensis</name>
    <dbReference type="NCBI Taxonomy" id="651663"/>
    <lineage>
        <taxon>Bacteria</taxon>
        <taxon>Pseudomonadati</taxon>
        <taxon>Pseudomonadota</taxon>
        <taxon>Alphaproteobacteria</taxon>
        <taxon>Sphingomonadales</taxon>
        <taxon>Sphingomonadaceae</taxon>
        <taxon>Sphingopyxis</taxon>
    </lineage>
</organism>
<comment type="function">
    <text evidence="9">Plays an essential role in type IV pili and type II pseudopili formation by proteolytically removing the leader sequence from substrate proteins and subsequently monomethylating the alpha-amino group of the newly exposed N-terminal phenylalanine.</text>
</comment>
<evidence type="ECO:0000256" key="6">
    <source>
        <dbReference type="ARBA" id="ARBA00022989"/>
    </source>
</evidence>
<evidence type="ECO:0000256" key="4">
    <source>
        <dbReference type="ARBA" id="ARBA00022519"/>
    </source>
</evidence>
<dbReference type="AlphaFoldDB" id="A0A246JWV7"/>
<keyword evidence="4" id="KW-0997">Cell inner membrane</keyword>
<proteinExistence type="inferred from homology"/>
<dbReference type="InterPro" id="IPR010627">
    <property type="entry name" value="Prepilin_pept_A24_N"/>
</dbReference>
<dbReference type="PRINTS" id="PR00864">
    <property type="entry name" value="PREPILNPTASE"/>
</dbReference>
<sequence length="289" mass="31007">MSIAIRQWRRRWPCWGSRPVRVDSCWRPRAASDVTFLDALPFGMGVGFAALIGPVLGSFIATLVLRWPAGRSVFGRSQCDGCQRPLGPLDLVPLMSALWLRGRCRRCGVSIDRFHTHVEVGAALIGGTALALVPGPTGWLWALFGWLLLPLALLDARHFWLPDRLSALLAVMGLLLAGPLLGAPLLDRWIGALSGGAALALIAWAYRRARGGEGMGGGDPKLVAAIGCWIGWQALPLMLLLASLGGIVWALVVQQKGDQPLAQRPVPFGVFACAAAFATVPLWPFLSGR</sequence>
<dbReference type="PANTHER" id="PTHR30487">
    <property type="entry name" value="TYPE 4 PREPILIN-LIKE PROTEINS LEADER PEPTIDE-PROCESSING ENZYME"/>
    <property type="match status" value="1"/>
</dbReference>
<protein>
    <recommendedName>
        <fullName evidence="9">Prepilin leader peptidase/N-methyltransferase</fullName>
        <ecNumber evidence="9">2.1.1.-</ecNumber>
        <ecNumber evidence="9">3.4.23.43</ecNumber>
    </recommendedName>
</protein>
<keyword evidence="9" id="KW-0808">Transferase</keyword>
<dbReference type="GO" id="GO:0004190">
    <property type="term" value="F:aspartic-type endopeptidase activity"/>
    <property type="evidence" value="ECO:0007669"/>
    <property type="project" value="UniProtKB-EC"/>
</dbReference>
<accession>A0A246JWV7</accession>
<dbReference type="Gene3D" id="1.20.120.1220">
    <property type="match status" value="1"/>
</dbReference>
<feature type="transmembrane region" description="Helical" evidence="10">
    <location>
        <begin position="189"/>
        <end position="206"/>
    </location>
</feature>
<dbReference type="InterPro" id="IPR000045">
    <property type="entry name" value="Prepilin_IV_endopep_pep"/>
</dbReference>
<comment type="caution">
    <text evidence="13">The sequence shown here is derived from an EMBL/GenBank/DDBJ whole genome shotgun (WGS) entry which is preliminary data.</text>
</comment>
<evidence type="ECO:0000313" key="13">
    <source>
        <dbReference type="EMBL" id="OWQ97416.1"/>
    </source>
</evidence>